<comment type="caution">
    <text evidence="1">The sequence shown here is derived from an EMBL/GenBank/DDBJ whole genome shotgun (WGS) entry which is preliminary data.</text>
</comment>
<reference evidence="1" key="1">
    <citation type="submission" date="2022-02" db="EMBL/GenBank/DDBJ databases">
        <title>Plant Genome Project.</title>
        <authorList>
            <person name="Zhang R.-G."/>
        </authorList>
    </citation>
    <scope>NUCLEOTIDE SEQUENCE</scope>
    <source>
        <strain evidence="1">AT1</strain>
    </source>
</reference>
<evidence type="ECO:0000313" key="1">
    <source>
        <dbReference type="EMBL" id="KAI8548180.1"/>
    </source>
</evidence>
<accession>A0ACC0N4J2</accession>
<keyword evidence="2" id="KW-1185">Reference proteome</keyword>
<sequence length="122" mass="13572">MQRWTGRNQPPSDPIGDGAEPAKEREGKKKRRERERKNQTEAGKNNSDNIPTDAVATPDKILSGVGEGNPETWIVDPDQSDRFRILKKMRSMEVDDIKTGVVEGVSASDFSCIELALPNMFS</sequence>
<gene>
    <name evidence="1" type="ORF">RHMOL_Rhmol07G0252700</name>
</gene>
<protein>
    <submittedName>
        <fullName evidence="1">Uncharacterized protein</fullName>
    </submittedName>
</protein>
<dbReference type="Proteomes" id="UP001062846">
    <property type="component" value="Chromosome 7"/>
</dbReference>
<evidence type="ECO:0000313" key="2">
    <source>
        <dbReference type="Proteomes" id="UP001062846"/>
    </source>
</evidence>
<proteinExistence type="predicted"/>
<dbReference type="EMBL" id="CM046394">
    <property type="protein sequence ID" value="KAI8548180.1"/>
    <property type="molecule type" value="Genomic_DNA"/>
</dbReference>
<name>A0ACC0N4J2_RHOML</name>
<organism evidence="1 2">
    <name type="scientific">Rhododendron molle</name>
    <name type="common">Chinese azalea</name>
    <name type="synonym">Azalea mollis</name>
    <dbReference type="NCBI Taxonomy" id="49168"/>
    <lineage>
        <taxon>Eukaryota</taxon>
        <taxon>Viridiplantae</taxon>
        <taxon>Streptophyta</taxon>
        <taxon>Embryophyta</taxon>
        <taxon>Tracheophyta</taxon>
        <taxon>Spermatophyta</taxon>
        <taxon>Magnoliopsida</taxon>
        <taxon>eudicotyledons</taxon>
        <taxon>Gunneridae</taxon>
        <taxon>Pentapetalae</taxon>
        <taxon>asterids</taxon>
        <taxon>Ericales</taxon>
        <taxon>Ericaceae</taxon>
        <taxon>Ericoideae</taxon>
        <taxon>Rhodoreae</taxon>
        <taxon>Rhododendron</taxon>
    </lineage>
</organism>